<accession>A0ABW4LHZ2</accession>
<dbReference type="Proteomes" id="UP001597347">
    <property type="component" value="Unassembled WGS sequence"/>
</dbReference>
<keyword evidence="2" id="KW-1185">Reference proteome</keyword>
<comment type="caution">
    <text evidence="1">The sequence shown here is derived from an EMBL/GenBank/DDBJ whole genome shotgun (WGS) entry which is preliminary data.</text>
</comment>
<evidence type="ECO:0000313" key="2">
    <source>
        <dbReference type="Proteomes" id="UP001597347"/>
    </source>
</evidence>
<dbReference type="EMBL" id="JBHUEA010000031">
    <property type="protein sequence ID" value="MFD1722873.1"/>
    <property type="molecule type" value="Genomic_DNA"/>
</dbReference>
<reference evidence="2" key="1">
    <citation type="journal article" date="2019" name="Int. J. Syst. Evol. Microbiol.">
        <title>The Global Catalogue of Microorganisms (GCM) 10K type strain sequencing project: providing services to taxonomists for standard genome sequencing and annotation.</title>
        <authorList>
            <consortium name="The Broad Institute Genomics Platform"/>
            <consortium name="The Broad Institute Genome Sequencing Center for Infectious Disease"/>
            <person name="Wu L."/>
            <person name="Ma J."/>
        </authorList>
    </citation>
    <scope>NUCLEOTIDE SEQUENCE [LARGE SCALE GENOMIC DNA]</scope>
    <source>
        <strain evidence="2">CGMCC 1.12471</strain>
    </source>
</reference>
<sequence>MADDQQQPDLRDLLSGLGRSVADRVRQERDAAADGAGLLREATGALGGFVSGVGQDVAGLVRQELASARSEVAASARAGARGAGLHGAAAATGNTAVLFTGVALWRGLGNRIGYARSAVVVAGMSGAATAVLASRGAAELGRVQRARRRPADQR</sequence>
<proteinExistence type="predicted"/>
<organism evidence="1 2">
    <name type="scientific">Amnibacterium endophyticum</name>
    <dbReference type="NCBI Taxonomy" id="2109337"/>
    <lineage>
        <taxon>Bacteria</taxon>
        <taxon>Bacillati</taxon>
        <taxon>Actinomycetota</taxon>
        <taxon>Actinomycetes</taxon>
        <taxon>Micrococcales</taxon>
        <taxon>Microbacteriaceae</taxon>
        <taxon>Amnibacterium</taxon>
    </lineage>
</organism>
<dbReference type="Pfam" id="PF07332">
    <property type="entry name" value="Phage_holin_3_6"/>
    <property type="match status" value="1"/>
</dbReference>
<protein>
    <submittedName>
        <fullName evidence="1">Phage holin family protein</fullName>
    </submittedName>
</protein>
<dbReference type="RefSeq" id="WP_377936358.1">
    <property type="nucleotide sequence ID" value="NZ_JBHUEA010000031.1"/>
</dbReference>
<evidence type="ECO:0000313" key="1">
    <source>
        <dbReference type="EMBL" id="MFD1722873.1"/>
    </source>
</evidence>
<name>A0ABW4LHZ2_9MICO</name>
<gene>
    <name evidence="1" type="ORF">ACFSBI_15065</name>
</gene>
<dbReference type="InterPro" id="IPR009937">
    <property type="entry name" value="Phage_holin_3_6"/>
</dbReference>